<dbReference type="PANTHER" id="PTHR32251">
    <property type="entry name" value="3-OXO-5-ALPHA-STEROID 4-DEHYDROGENASE"/>
    <property type="match status" value="1"/>
</dbReference>
<dbReference type="Proteomes" id="UP001445335">
    <property type="component" value="Unassembled WGS sequence"/>
</dbReference>
<dbReference type="GO" id="GO:0016020">
    <property type="term" value="C:membrane"/>
    <property type="evidence" value="ECO:0007669"/>
    <property type="project" value="TreeGrafter"/>
</dbReference>
<gene>
    <name evidence="2" type="ORF">WJX81_003037</name>
</gene>
<organism evidence="2 3">
    <name type="scientific">Elliptochloris bilobata</name>
    <dbReference type="NCBI Taxonomy" id="381761"/>
    <lineage>
        <taxon>Eukaryota</taxon>
        <taxon>Viridiplantae</taxon>
        <taxon>Chlorophyta</taxon>
        <taxon>core chlorophytes</taxon>
        <taxon>Trebouxiophyceae</taxon>
        <taxon>Trebouxiophyceae incertae sedis</taxon>
        <taxon>Elliptochloris clade</taxon>
        <taxon>Elliptochloris</taxon>
    </lineage>
</organism>
<feature type="transmembrane region" description="Helical" evidence="1">
    <location>
        <begin position="216"/>
        <end position="236"/>
    </location>
</feature>
<keyword evidence="1" id="KW-1133">Transmembrane helix</keyword>
<evidence type="ECO:0000256" key="1">
    <source>
        <dbReference type="SAM" id="Phobius"/>
    </source>
</evidence>
<evidence type="ECO:0000313" key="2">
    <source>
        <dbReference type="EMBL" id="KAK9825680.1"/>
    </source>
</evidence>
<protein>
    <recommendedName>
        <fullName evidence="4">Steroid 5-alpha reductase C-terminal domain-containing protein</fullName>
    </recommendedName>
</protein>
<feature type="transmembrane region" description="Helical" evidence="1">
    <location>
        <begin position="12"/>
        <end position="32"/>
    </location>
</feature>
<evidence type="ECO:0008006" key="4">
    <source>
        <dbReference type="Google" id="ProtNLM"/>
    </source>
</evidence>
<dbReference type="Pfam" id="PF06966">
    <property type="entry name" value="DUF1295"/>
    <property type="match status" value="1"/>
</dbReference>
<feature type="transmembrane region" description="Helical" evidence="1">
    <location>
        <begin position="141"/>
        <end position="161"/>
    </location>
</feature>
<keyword evidence="1" id="KW-0472">Membrane</keyword>
<dbReference type="PANTHER" id="PTHR32251:SF17">
    <property type="entry name" value="STEROID 5-ALPHA REDUCTASE C-TERMINAL DOMAIN-CONTAINING PROTEIN"/>
    <property type="match status" value="1"/>
</dbReference>
<feature type="transmembrane region" description="Helical" evidence="1">
    <location>
        <begin position="44"/>
        <end position="62"/>
    </location>
</feature>
<feature type="transmembrane region" description="Helical" evidence="1">
    <location>
        <begin position="68"/>
        <end position="88"/>
    </location>
</feature>
<dbReference type="Gene3D" id="1.20.120.1630">
    <property type="match status" value="1"/>
</dbReference>
<feature type="transmembrane region" description="Helical" evidence="1">
    <location>
        <begin position="109"/>
        <end position="129"/>
    </location>
</feature>
<keyword evidence="3" id="KW-1185">Reference proteome</keyword>
<proteinExistence type="predicted"/>
<dbReference type="PROSITE" id="PS50244">
    <property type="entry name" value="S5A_REDUCTASE"/>
    <property type="match status" value="1"/>
</dbReference>
<name>A0AAW1QWM0_9CHLO</name>
<comment type="caution">
    <text evidence="2">The sequence shown here is derived from an EMBL/GenBank/DDBJ whole genome shotgun (WGS) entry which is preliminary data.</text>
</comment>
<dbReference type="AlphaFoldDB" id="A0AAW1QWM0"/>
<sequence length="284" mass="31409">MNTAIGSLSFEQSALVGTLVVDFAIQLVGWLVSSVLQTDKLYDLLGSTTFIVLAVGTLAYAGRNTARSVIATILVCLWALRLGGFLFFRVLKSGSDSRFDEAKKKPGTFLVYWALQGVWVWVTLLPVIIVNSSSRDLQRVLWTDVVGLALWVLGFILEVTADFQKYAFKQIPANKGRFIDTGVYKFARYPQYGGEILVWLGVWLFCTPVFQGADWASVVSPVCVASLLLFVSGVPIQERQAQERWGADPAYQAWRARAWLLFPLGPRWWTKQPGSTAGGGVQSS</sequence>
<accession>A0AAW1QWM0</accession>
<dbReference type="EMBL" id="JALJOU010000071">
    <property type="protein sequence ID" value="KAK9825680.1"/>
    <property type="molecule type" value="Genomic_DNA"/>
</dbReference>
<evidence type="ECO:0000313" key="3">
    <source>
        <dbReference type="Proteomes" id="UP001445335"/>
    </source>
</evidence>
<keyword evidence="1" id="KW-0812">Transmembrane</keyword>
<reference evidence="2 3" key="1">
    <citation type="journal article" date="2024" name="Nat. Commun.">
        <title>Phylogenomics reveals the evolutionary origins of lichenization in chlorophyte algae.</title>
        <authorList>
            <person name="Puginier C."/>
            <person name="Libourel C."/>
            <person name="Otte J."/>
            <person name="Skaloud P."/>
            <person name="Haon M."/>
            <person name="Grisel S."/>
            <person name="Petersen M."/>
            <person name="Berrin J.G."/>
            <person name="Delaux P.M."/>
            <person name="Dal Grande F."/>
            <person name="Keller J."/>
        </authorList>
    </citation>
    <scope>NUCLEOTIDE SEQUENCE [LARGE SCALE GENOMIC DNA]</scope>
    <source>
        <strain evidence="2 3">SAG 245.80</strain>
    </source>
</reference>
<dbReference type="InterPro" id="IPR010721">
    <property type="entry name" value="UstE-like"/>
</dbReference>